<keyword evidence="3" id="KW-1185">Reference proteome</keyword>
<gene>
    <name evidence="2" type="ORF">HanXRQr2_Chr11g0471981</name>
</gene>
<evidence type="ECO:0000313" key="3">
    <source>
        <dbReference type="Proteomes" id="UP000215914"/>
    </source>
</evidence>
<dbReference type="Gramene" id="mRNA:HanXRQr2_Chr11g0471981">
    <property type="protein sequence ID" value="mRNA:HanXRQr2_Chr11g0471981"/>
    <property type="gene ID" value="HanXRQr2_Chr11g0471981"/>
</dbReference>
<reference evidence="2" key="2">
    <citation type="submission" date="2020-06" db="EMBL/GenBank/DDBJ databases">
        <title>Helianthus annuus Genome sequencing and assembly Release 2.</title>
        <authorList>
            <person name="Gouzy J."/>
            <person name="Langlade N."/>
            <person name="Munos S."/>
        </authorList>
    </citation>
    <scope>NUCLEOTIDE SEQUENCE</scope>
    <source>
        <tissue evidence="2">Leaves</tissue>
    </source>
</reference>
<feature type="domain" description="Cyclin C-terminal" evidence="1">
    <location>
        <begin position="78"/>
        <end position="149"/>
    </location>
</feature>
<dbReference type="AlphaFoldDB" id="A0A9K3HLK0"/>
<dbReference type="InterPro" id="IPR036915">
    <property type="entry name" value="Cyclin-like_sf"/>
</dbReference>
<dbReference type="Proteomes" id="UP000215914">
    <property type="component" value="Unassembled WGS sequence"/>
</dbReference>
<dbReference type="SUPFAM" id="SSF47954">
    <property type="entry name" value="Cyclin-like"/>
    <property type="match status" value="1"/>
</dbReference>
<dbReference type="Pfam" id="PF02984">
    <property type="entry name" value="Cyclin_C"/>
    <property type="match status" value="1"/>
</dbReference>
<name>A0A9K3HLK0_HELAN</name>
<accession>A0A9K3HLK0</accession>
<dbReference type="Gene3D" id="1.10.472.10">
    <property type="entry name" value="Cyclin-like"/>
    <property type="match status" value="1"/>
</dbReference>
<reference evidence="2" key="1">
    <citation type="journal article" date="2017" name="Nature">
        <title>The sunflower genome provides insights into oil metabolism, flowering and Asterid evolution.</title>
        <authorList>
            <person name="Badouin H."/>
            <person name="Gouzy J."/>
            <person name="Grassa C.J."/>
            <person name="Murat F."/>
            <person name="Staton S.E."/>
            <person name="Cottret L."/>
            <person name="Lelandais-Briere C."/>
            <person name="Owens G.L."/>
            <person name="Carrere S."/>
            <person name="Mayjonade B."/>
            <person name="Legrand L."/>
            <person name="Gill N."/>
            <person name="Kane N.C."/>
            <person name="Bowers J.E."/>
            <person name="Hubner S."/>
            <person name="Bellec A."/>
            <person name="Berard A."/>
            <person name="Berges H."/>
            <person name="Blanchet N."/>
            <person name="Boniface M.C."/>
            <person name="Brunel D."/>
            <person name="Catrice O."/>
            <person name="Chaidir N."/>
            <person name="Claudel C."/>
            <person name="Donnadieu C."/>
            <person name="Faraut T."/>
            <person name="Fievet G."/>
            <person name="Helmstetter N."/>
            <person name="King M."/>
            <person name="Knapp S.J."/>
            <person name="Lai Z."/>
            <person name="Le Paslier M.C."/>
            <person name="Lippi Y."/>
            <person name="Lorenzon L."/>
            <person name="Mandel J.R."/>
            <person name="Marage G."/>
            <person name="Marchand G."/>
            <person name="Marquand E."/>
            <person name="Bret-Mestries E."/>
            <person name="Morien E."/>
            <person name="Nambeesan S."/>
            <person name="Nguyen T."/>
            <person name="Pegot-Espagnet P."/>
            <person name="Pouilly N."/>
            <person name="Raftis F."/>
            <person name="Sallet E."/>
            <person name="Schiex T."/>
            <person name="Thomas J."/>
            <person name="Vandecasteele C."/>
            <person name="Vares D."/>
            <person name="Vear F."/>
            <person name="Vautrin S."/>
            <person name="Crespi M."/>
            <person name="Mangin B."/>
            <person name="Burke J.M."/>
            <person name="Salse J."/>
            <person name="Munos S."/>
            <person name="Vincourt P."/>
            <person name="Rieseberg L.H."/>
            <person name="Langlade N.B."/>
        </authorList>
    </citation>
    <scope>NUCLEOTIDE SEQUENCE</scope>
    <source>
        <tissue evidence="2">Leaves</tissue>
    </source>
</reference>
<organism evidence="2 3">
    <name type="scientific">Helianthus annuus</name>
    <name type="common">Common sunflower</name>
    <dbReference type="NCBI Taxonomy" id="4232"/>
    <lineage>
        <taxon>Eukaryota</taxon>
        <taxon>Viridiplantae</taxon>
        <taxon>Streptophyta</taxon>
        <taxon>Embryophyta</taxon>
        <taxon>Tracheophyta</taxon>
        <taxon>Spermatophyta</taxon>
        <taxon>Magnoliopsida</taxon>
        <taxon>eudicotyledons</taxon>
        <taxon>Gunneridae</taxon>
        <taxon>Pentapetalae</taxon>
        <taxon>asterids</taxon>
        <taxon>campanulids</taxon>
        <taxon>Asterales</taxon>
        <taxon>Asteraceae</taxon>
        <taxon>Asteroideae</taxon>
        <taxon>Heliantheae alliance</taxon>
        <taxon>Heliantheae</taxon>
        <taxon>Helianthus</taxon>
    </lineage>
</organism>
<evidence type="ECO:0000313" key="2">
    <source>
        <dbReference type="EMBL" id="KAF5780445.1"/>
    </source>
</evidence>
<proteinExistence type="predicted"/>
<dbReference type="InterPro" id="IPR004367">
    <property type="entry name" value="Cyclin_C-dom"/>
</dbReference>
<dbReference type="EMBL" id="MNCJ02000326">
    <property type="protein sequence ID" value="KAF5780445.1"/>
    <property type="molecule type" value="Genomic_DNA"/>
</dbReference>
<evidence type="ECO:0000259" key="1">
    <source>
        <dbReference type="Pfam" id="PF02984"/>
    </source>
</evidence>
<sequence>MDIRTKYKRLNVCQTNLHTQEAIPSIFFEDAYSVNIFRYLQSMEKLCSVPSLTLTILKRKSSAKTRFISTSKSFSDAYCCVNMVLAVGDFLAELSLIEYRCLEFVPSMGVAAVTFLSRFTVRQSSHPWNLSLESISGYKPSQIKECVQIYMMPI</sequence>
<protein>
    <submittedName>
        <fullName evidence="2">Cyclin</fullName>
    </submittedName>
</protein>
<comment type="caution">
    <text evidence="2">The sequence shown here is derived from an EMBL/GenBank/DDBJ whole genome shotgun (WGS) entry which is preliminary data.</text>
</comment>